<keyword evidence="2" id="KW-1185">Reference proteome</keyword>
<proteinExistence type="predicted"/>
<dbReference type="InterPro" id="IPR021398">
    <property type="entry name" value="DUF3037"/>
</dbReference>
<evidence type="ECO:0000313" key="2">
    <source>
        <dbReference type="Proteomes" id="UP000525623"/>
    </source>
</evidence>
<dbReference type="Proteomes" id="UP000525623">
    <property type="component" value="Unassembled WGS sequence"/>
</dbReference>
<reference evidence="1 2" key="1">
    <citation type="submission" date="2020-04" db="EMBL/GenBank/DDBJ databases">
        <title>Description of novel Gluconacetobacter.</title>
        <authorList>
            <person name="Sombolestani A."/>
        </authorList>
    </citation>
    <scope>NUCLEOTIDE SEQUENCE [LARGE SCALE GENOMIC DNA]</scope>
    <source>
        <strain evidence="1 2">LMG 27725</strain>
    </source>
</reference>
<dbReference type="Pfam" id="PF11236">
    <property type="entry name" value="DUF3037"/>
    <property type="match status" value="1"/>
</dbReference>
<sequence length="286" mass="33082">MTGIKKYSYVTLRYCHDSVTREFVNIGVVVFSSEGKFLKGRYTDRIQRVTALFPNIDRDNLRHIIRSVKSATNNIIKMGEFCDLFSGIHNAETVARRIIINDDSALRWSPLAGGISTDLEETTEHLFERFVTRYQENIQKHRRTDHEVFTNILSKLNSRNISNKFKEKTIRTKTDEIDFKLAWKNGKWHCLQPLSFDLSDGDHIRDKARKWTGHLLAVSESSDEFTPYFVVAKPNSSHLQKEFDHALSILKKSPVPSEIILEEESDLFISKMAEDIFSHEKKGSDN</sequence>
<evidence type="ECO:0000313" key="1">
    <source>
        <dbReference type="EMBL" id="MBB2181242.1"/>
    </source>
</evidence>
<organism evidence="1 2">
    <name type="scientific">Gluconacetobacter tumulicola</name>
    <dbReference type="NCBI Taxonomy" id="1017177"/>
    <lineage>
        <taxon>Bacteria</taxon>
        <taxon>Pseudomonadati</taxon>
        <taxon>Pseudomonadota</taxon>
        <taxon>Alphaproteobacteria</taxon>
        <taxon>Acetobacterales</taxon>
        <taxon>Acetobacteraceae</taxon>
        <taxon>Gluconacetobacter</taxon>
    </lineage>
</organism>
<protein>
    <submittedName>
        <fullName evidence="1">DUF3037 domain-containing protein</fullName>
    </submittedName>
</protein>
<accession>A0A7W4P8G7</accession>
<comment type="caution">
    <text evidence="1">The sequence shown here is derived from an EMBL/GenBank/DDBJ whole genome shotgun (WGS) entry which is preliminary data.</text>
</comment>
<name>A0A7W4P8G7_9PROT</name>
<dbReference type="EMBL" id="JABEQL010000058">
    <property type="protein sequence ID" value="MBB2181242.1"/>
    <property type="molecule type" value="Genomic_DNA"/>
</dbReference>
<gene>
    <name evidence="1" type="ORF">HLH29_19230</name>
</gene>
<dbReference type="AlphaFoldDB" id="A0A7W4P8G7"/>
<dbReference type="RefSeq" id="WP_182968964.1">
    <property type="nucleotide sequence ID" value="NZ_BAABGC010000013.1"/>
</dbReference>